<evidence type="ECO:0000259" key="8">
    <source>
        <dbReference type="Pfam" id="PF07005"/>
    </source>
</evidence>
<comment type="similarity">
    <text evidence="1">Belongs to the four-carbon acid sugar kinase family.</text>
</comment>
<feature type="domain" description="6-phosphogluconate dehydrogenase NADP-binding" evidence="7">
    <location>
        <begin position="461"/>
        <end position="627"/>
    </location>
</feature>
<evidence type="ECO:0000259" key="9">
    <source>
        <dbReference type="Pfam" id="PF14833"/>
    </source>
</evidence>
<dbReference type="Proteomes" id="UP001595937">
    <property type="component" value="Unassembled WGS sequence"/>
</dbReference>
<dbReference type="Gene3D" id="3.40.50.720">
    <property type="entry name" value="NAD(P)-binding Rossmann-like Domain"/>
    <property type="match status" value="1"/>
</dbReference>
<evidence type="ECO:0000259" key="7">
    <source>
        <dbReference type="Pfam" id="PF03446"/>
    </source>
</evidence>
<dbReference type="InterPro" id="IPR042213">
    <property type="entry name" value="NBD_C_sf"/>
</dbReference>
<dbReference type="InterPro" id="IPR036291">
    <property type="entry name" value="NAD(P)-bd_dom_sf"/>
</dbReference>
<evidence type="ECO:0000256" key="5">
    <source>
        <dbReference type="ARBA" id="ARBA00022840"/>
    </source>
</evidence>
<dbReference type="Pfam" id="PF03446">
    <property type="entry name" value="NAD_binding_2"/>
    <property type="match status" value="1"/>
</dbReference>
<dbReference type="InterPro" id="IPR008927">
    <property type="entry name" value="6-PGluconate_DH-like_C_sf"/>
</dbReference>
<organism evidence="11 12">
    <name type="scientific">Brachybacterium tyrofermentans</name>
    <dbReference type="NCBI Taxonomy" id="47848"/>
    <lineage>
        <taxon>Bacteria</taxon>
        <taxon>Bacillati</taxon>
        <taxon>Actinomycetota</taxon>
        <taxon>Actinomycetes</taxon>
        <taxon>Micrococcales</taxon>
        <taxon>Dermabacteraceae</taxon>
        <taxon>Brachybacterium</taxon>
    </lineage>
</organism>
<keyword evidence="4 11" id="KW-0418">Kinase</keyword>
<keyword evidence="5" id="KW-0067">ATP-binding</keyword>
<dbReference type="Gene3D" id="3.40.50.10840">
    <property type="entry name" value="Putative sugar-binding, N-terminal domain"/>
    <property type="match status" value="1"/>
</dbReference>
<dbReference type="InterPro" id="IPR013328">
    <property type="entry name" value="6PGD_dom2"/>
</dbReference>
<evidence type="ECO:0000256" key="6">
    <source>
        <dbReference type="ARBA" id="ARBA00023277"/>
    </source>
</evidence>
<feature type="domain" description="Four-carbon acid sugar kinase N-terminal" evidence="8">
    <location>
        <begin position="7"/>
        <end position="246"/>
    </location>
</feature>
<keyword evidence="6" id="KW-0119">Carbohydrate metabolism</keyword>
<dbReference type="GO" id="GO:0016301">
    <property type="term" value="F:kinase activity"/>
    <property type="evidence" value="ECO:0007669"/>
    <property type="project" value="UniProtKB-KW"/>
</dbReference>
<name>A0ABW0FHV6_9MICO</name>
<evidence type="ECO:0000256" key="2">
    <source>
        <dbReference type="ARBA" id="ARBA00022679"/>
    </source>
</evidence>
<dbReference type="SUPFAM" id="SSF51735">
    <property type="entry name" value="NAD(P)-binding Rossmann-fold domains"/>
    <property type="match status" value="1"/>
</dbReference>
<keyword evidence="3" id="KW-0547">Nucleotide-binding</keyword>
<dbReference type="RefSeq" id="WP_343922547.1">
    <property type="nucleotide sequence ID" value="NZ_BAAAIR010000016.1"/>
</dbReference>
<sequence>MAGSRRLLVLDDDPTGSQCVAGIDVAFDLDPAIPAEVLTEPGSTCFVLTNTRALDEADAVSLNRRLVAGVLADPVAREGLHVVSRSDSTLRGHVIAEPVAIADELAAHDVAVDAILLVPAMLEAGRYTEGDVHYAVVDGVPRRVEDTDFARDATFGYTRSDLREFLEERSGGAVRAADVLSIGLDDIRTGGVGRVHEILAAARDRRWVVVNATEYSDMEVVAEAVSLLEAEGRTLITRCGPSFVRPLAGQSGAQVVDPASITIPAGRLAHGLVVVGSHVGLTTTQLRAVQERGTLVEVELHVPSLLDDRREQHLGEVVERLRAALQEDDCVLYTSRDLVRSDDPAESLAIARSVSDAVVEVVRRVRSVKPAWVVAKGGITSHEVAANGLGIRRARVEGQFWPGQVSLFSAQEAPEEVMGAPYVVFPGNVGGEQALADVVDRLTAAVAAVAPAPDAARAPATIGWIGLGAMGAPMVRTAGAAGFAVRAFDLSSDAREAVADAATPVNGALEAATGADIVVVMVATPAQLESVLFGDGTSGAPGTGGIAPALTADTTLLIMSTVGPAAIEATVTALEGITTHVVDAPVSGGVARAGTGDLLIMVGGAEPDVAAVRPLLDALAANAPVVGPRPGDGQRFKVVNQLLCGVHIAAAGEALALADSMGLDLTQVHEVLNTGAAASFMFGDRGGRMVEGARDGAAFDEVRSALSIFVKDMGLVSEAAREVGQEVPLAASAEAIYQRGSELGHDRKDDSIVYRVLRGE</sequence>
<keyword evidence="2" id="KW-0808">Transferase</keyword>
<keyword evidence="12" id="KW-1185">Reference proteome</keyword>
<dbReference type="InterPro" id="IPR037051">
    <property type="entry name" value="4-carb_acid_sugar_kinase_N_sf"/>
</dbReference>
<evidence type="ECO:0000256" key="4">
    <source>
        <dbReference type="ARBA" id="ARBA00022777"/>
    </source>
</evidence>
<comment type="caution">
    <text evidence="11">The sequence shown here is derived from an EMBL/GenBank/DDBJ whole genome shotgun (WGS) entry which is preliminary data.</text>
</comment>
<dbReference type="InterPro" id="IPR010737">
    <property type="entry name" value="4-carb_acid_sugar_kinase_N"/>
</dbReference>
<dbReference type="Pfam" id="PF07005">
    <property type="entry name" value="SBD_N"/>
    <property type="match status" value="1"/>
</dbReference>
<feature type="domain" description="3-hydroxyisobutyrate dehydrogenase-like NAD-binding" evidence="9">
    <location>
        <begin position="631"/>
        <end position="757"/>
    </location>
</feature>
<proteinExistence type="inferred from homology"/>
<evidence type="ECO:0000256" key="3">
    <source>
        <dbReference type="ARBA" id="ARBA00022741"/>
    </source>
</evidence>
<dbReference type="Gene3D" id="3.40.980.20">
    <property type="entry name" value="Four-carbon acid sugar kinase, nucleotide binding domain"/>
    <property type="match status" value="1"/>
</dbReference>
<dbReference type="Pfam" id="PF14833">
    <property type="entry name" value="NAD_binding_11"/>
    <property type="match status" value="1"/>
</dbReference>
<evidence type="ECO:0000256" key="1">
    <source>
        <dbReference type="ARBA" id="ARBA00005715"/>
    </source>
</evidence>
<dbReference type="SUPFAM" id="SSF142764">
    <property type="entry name" value="YgbK-like"/>
    <property type="match status" value="1"/>
</dbReference>
<dbReference type="InterPro" id="IPR029154">
    <property type="entry name" value="HIBADH-like_NADP-bd"/>
</dbReference>
<evidence type="ECO:0000313" key="11">
    <source>
        <dbReference type="EMBL" id="MFC5298221.1"/>
    </source>
</evidence>
<gene>
    <name evidence="11" type="ORF">ACFPK8_11920</name>
</gene>
<dbReference type="EMBL" id="JBHSLN010000025">
    <property type="protein sequence ID" value="MFC5298221.1"/>
    <property type="molecule type" value="Genomic_DNA"/>
</dbReference>
<evidence type="ECO:0000259" key="10">
    <source>
        <dbReference type="Pfam" id="PF17042"/>
    </source>
</evidence>
<dbReference type="GeneID" id="303296238"/>
<dbReference type="SUPFAM" id="SSF48179">
    <property type="entry name" value="6-phosphogluconate dehydrogenase C-terminal domain-like"/>
    <property type="match status" value="1"/>
</dbReference>
<dbReference type="Pfam" id="PF17042">
    <property type="entry name" value="NBD_C"/>
    <property type="match status" value="1"/>
</dbReference>
<reference evidence="12" key="1">
    <citation type="journal article" date="2019" name="Int. J. Syst. Evol. Microbiol.">
        <title>The Global Catalogue of Microorganisms (GCM) 10K type strain sequencing project: providing services to taxonomists for standard genome sequencing and annotation.</title>
        <authorList>
            <consortium name="The Broad Institute Genomics Platform"/>
            <consortium name="The Broad Institute Genome Sequencing Center for Infectious Disease"/>
            <person name="Wu L."/>
            <person name="Ma J."/>
        </authorList>
    </citation>
    <scope>NUCLEOTIDE SEQUENCE [LARGE SCALE GENOMIC DNA]</scope>
    <source>
        <strain evidence="12">CGMCC 1.16455</strain>
    </source>
</reference>
<accession>A0ABW0FHV6</accession>
<protein>
    <submittedName>
        <fullName evidence="11">Four-carbon acid sugar kinase family protein</fullName>
    </submittedName>
</protein>
<dbReference type="InterPro" id="IPR006115">
    <property type="entry name" value="6PGDH_NADP-bd"/>
</dbReference>
<dbReference type="PANTHER" id="PTHR43060">
    <property type="entry name" value="3-HYDROXYISOBUTYRATE DEHYDROGENASE-LIKE 1, MITOCHONDRIAL-RELATED"/>
    <property type="match status" value="1"/>
</dbReference>
<dbReference type="Gene3D" id="1.10.1040.10">
    <property type="entry name" value="N-(1-d-carboxylethyl)-l-norvaline Dehydrogenase, domain 2"/>
    <property type="match status" value="1"/>
</dbReference>
<dbReference type="InterPro" id="IPR031475">
    <property type="entry name" value="NBD_C"/>
</dbReference>
<evidence type="ECO:0000313" key="12">
    <source>
        <dbReference type="Proteomes" id="UP001595937"/>
    </source>
</evidence>
<feature type="domain" description="Four-carbon acid sugar kinase nucleotide binding" evidence="10">
    <location>
        <begin position="272"/>
        <end position="435"/>
    </location>
</feature>